<protein>
    <submittedName>
        <fullName evidence="2">Conjugative relaxase-like TrwC/TraI family protein</fullName>
    </submittedName>
</protein>
<gene>
    <name evidence="2" type="ORF">C8D93_1081</name>
</gene>
<keyword evidence="3" id="KW-1185">Reference proteome</keyword>
<dbReference type="InterPro" id="IPR027417">
    <property type="entry name" value="P-loop_NTPase"/>
</dbReference>
<evidence type="ECO:0000313" key="2">
    <source>
        <dbReference type="EMBL" id="PXV66029.1"/>
    </source>
</evidence>
<dbReference type="InterPro" id="IPR014059">
    <property type="entry name" value="TraI/TrwC_relax"/>
</dbReference>
<dbReference type="NCBIfam" id="TIGR02686">
    <property type="entry name" value="relax_trwC"/>
    <property type="match status" value="1"/>
</dbReference>
<dbReference type="Pfam" id="PF13604">
    <property type="entry name" value="AAA_30"/>
    <property type="match status" value="1"/>
</dbReference>
<name>A0A318E9I1_9GAMM</name>
<evidence type="ECO:0000313" key="3">
    <source>
        <dbReference type="Proteomes" id="UP000248330"/>
    </source>
</evidence>
<dbReference type="OrthoDB" id="1634048at2"/>
<comment type="caution">
    <text evidence="2">The sequence shown here is derived from an EMBL/GenBank/DDBJ whole genome shotgun (WGS) entry which is preliminary data.</text>
</comment>
<dbReference type="SUPFAM" id="SSF52540">
    <property type="entry name" value="P-loop containing nucleoside triphosphate hydrolases"/>
    <property type="match status" value="1"/>
</dbReference>
<dbReference type="NCBIfam" id="NF041492">
    <property type="entry name" value="MobF"/>
    <property type="match status" value="1"/>
</dbReference>
<accession>A0A318E9I1</accession>
<dbReference type="Gene3D" id="3.40.50.300">
    <property type="entry name" value="P-loop containing nucleotide triphosphate hydrolases"/>
    <property type="match status" value="1"/>
</dbReference>
<dbReference type="InterPro" id="IPR014862">
    <property type="entry name" value="TrwC"/>
</dbReference>
<dbReference type="EMBL" id="QICN01000008">
    <property type="protein sequence ID" value="PXV66029.1"/>
    <property type="molecule type" value="Genomic_DNA"/>
</dbReference>
<feature type="non-terminal residue" evidence="2">
    <location>
        <position position="653"/>
    </location>
</feature>
<proteinExistence type="predicted"/>
<dbReference type="Proteomes" id="UP000248330">
    <property type="component" value="Unassembled WGS sequence"/>
</dbReference>
<dbReference type="RefSeq" id="WP_110265808.1">
    <property type="nucleotide sequence ID" value="NZ_CAWNXA010000008.1"/>
</dbReference>
<dbReference type="AlphaFoldDB" id="A0A318E9I1"/>
<dbReference type="SUPFAM" id="SSF55464">
    <property type="entry name" value="Origin of replication-binding domain, RBD-like"/>
    <property type="match status" value="1"/>
</dbReference>
<feature type="domain" description="TrwC relaxase" evidence="1">
    <location>
        <begin position="12"/>
        <end position="280"/>
    </location>
</feature>
<evidence type="ECO:0000259" key="1">
    <source>
        <dbReference type="Pfam" id="PF08751"/>
    </source>
</evidence>
<organism evidence="2 3">
    <name type="scientific">Sinimarinibacterium flocculans</name>
    <dbReference type="NCBI Taxonomy" id="985250"/>
    <lineage>
        <taxon>Bacteria</taxon>
        <taxon>Pseudomonadati</taxon>
        <taxon>Pseudomonadota</taxon>
        <taxon>Gammaproteobacteria</taxon>
        <taxon>Nevskiales</taxon>
        <taxon>Nevskiaceae</taxon>
        <taxon>Sinimarinibacterium</taxon>
    </lineage>
</organism>
<sequence length="653" mass="71799">MLTISRLRDSAAAVSYYEKDDYYTAGSESSDAQGQWWGAAAQRLGLSGAVDPDSFKNLLDGKLPDGTSLKTTQPGWDLTFSAPKSVSIMVEAFGDARLREAHERAVKKALAYLQEHSTAYRQRGGWAWEGRQRQGDNLVAALFEHHTSRNMDPQLHTHAVMANVTQRADGRWVALESKPFYEDQKLGGMIYRAELAADAQRLGYAVEKTARDGSFELAAVPKPLIEAFSTRREDIERAMAERGLTGAKAAEQAALRTRSGKQPYSREAIAEHWKAQAQEHGFDGDRVLADALKTGDVTPTERFDDTRAILDASDRLSESEAAFLRGDLLRETLANGVGRLRLADASAAVRRYAAGGALRETRLGARDAWTTPKALEQEKRTLEAVQRGENAMSPVMSQREAAATLARTNLNDGQRKAATLIATSRDRFIGVLGRPGTGKTYMLGSARQLLESRGYTLKGLAGNADAARQLARESGIESSTLRKHLNAAERAWSALKNADPHEAAKLRVEHEKEAWVLDEASQVGSADMRKLSFLAERLGARVILIGDPQQLPAIGAGKPFAQMLPLMKHIELDELRRQTRDEHKAALRAAIQGDIPAAMARLKPDTRETPDRDQRLKAILEHWRAAGDDRAQTLMLTARNVDKTALNDGARDI</sequence>
<dbReference type="Pfam" id="PF08751">
    <property type="entry name" value="TrwC"/>
    <property type="match status" value="1"/>
</dbReference>
<reference evidence="2 3" key="1">
    <citation type="submission" date="2018-04" db="EMBL/GenBank/DDBJ databases">
        <title>Genomic Encyclopedia of Type Strains, Phase IV (KMG-IV): sequencing the most valuable type-strain genomes for metagenomic binning, comparative biology and taxonomic classification.</title>
        <authorList>
            <person name="Goeker M."/>
        </authorList>
    </citation>
    <scope>NUCLEOTIDE SEQUENCE [LARGE SCALE GENOMIC DNA]</scope>
    <source>
        <strain evidence="2 3">DSM 104150</strain>
    </source>
</reference>